<reference evidence="4 5" key="1">
    <citation type="submission" date="2019-06" db="EMBL/GenBank/DDBJ databases">
        <title>Draft genome of C. phoceense Strain 272.</title>
        <authorList>
            <person name="Pacheco L.G.C."/>
            <person name="Barberis C.M."/>
            <person name="Almuzara M.N."/>
            <person name="Traglia G.M."/>
            <person name="Santos C.S."/>
            <person name="Rocha D.J.P.G."/>
            <person name="Aguiar E.R.G.R."/>
            <person name="Vay C.A."/>
        </authorList>
    </citation>
    <scope>NUCLEOTIDE SEQUENCE [LARGE SCALE GENOMIC DNA]</scope>
    <source>
        <strain evidence="4 5">272</strain>
    </source>
</reference>
<feature type="region of interest" description="Disordered" evidence="1">
    <location>
        <begin position="27"/>
        <end position="56"/>
    </location>
</feature>
<accession>A0A540RAX7</accession>
<dbReference type="AlphaFoldDB" id="A0A540RAX7"/>
<evidence type="ECO:0000313" key="5">
    <source>
        <dbReference type="Proteomes" id="UP000318080"/>
    </source>
</evidence>
<dbReference type="EMBL" id="VHIR01000001">
    <property type="protein sequence ID" value="TQE44564.1"/>
    <property type="molecule type" value="Genomic_DNA"/>
</dbReference>
<evidence type="ECO:0008006" key="6">
    <source>
        <dbReference type="Google" id="ProtNLM"/>
    </source>
</evidence>
<sequence>MRIRKAAIAGATALAVAFSGASIATAAEAPSDQNTTSSNQTENKGGSSKIGDALDADTNADGRKVFGQDADVSSQPAWAQALYGIGIASAVVTVIGGLVGPALNFIKFGPIKF</sequence>
<feature type="compositionally biased region" description="Polar residues" evidence="1">
    <location>
        <begin position="31"/>
        <end position="46"/>
    </location>
</feature>
<feature type="chain" id="PRO_5021752852" description="Or membrane protein" evidence="3">
    <location>
        <begin position="27"/>
        <end position="113"/>
    </location>
</feature>
<keyword evidence="2" id="KW-1133">Transmembrane helix</keyword>
<evidence type="ECO:0000256" key="3">
    <source>
        <dbReference type="SAM" id="SignalP"/>
    </source>
</evidence>
<proteinExistence type="predicted"/>
<protein>
    <recommendedName>
        <fullName evidence="6">Or membrane protein</fullName>
    </recommendedName>
</protein>
<dbReference type="RefSeq" id="WP_141628434.1">
    <property type="nucleotide sequence ID" value="NZ_VHIR01000001.1"/>
</dbReference>
<keyword evidence="2" id="KW-0472">Membrane</keyword>
<feature type="signal peptide" evidence="3">
    <location>
        <begin position="1"/>
        <end position="26"/>
    </location>
</feature>
<feature type="transmembrane region" description="Helical" evidence="2">
    <location>
        <begin position="81"/>
        <end position="106"/>
    </location>
</feature>
<gene>
    <name evidence="4" type="ORF">EJK80_00260</name>
</gene>
<comment type="caution">
    <text evidence="4">The sequence shown here is derived from an EMBL/GenBank/DDBJ whole genome shotgun (WGS) entry which is preliminary data.</text>
</comment>
<organism evidence="4 5">
    <name type="scientific">Corynebacterium phoceense</name>
    <dbReference type="NCBI Taxonomy" id="1686286"/>
    <lineage>
        <taxon>Bacteria</taxon>
        <taxon>Bacillati</taxon>
        <taxon>Actinomycetota</taxon>
        <taxon>Actinomycetes</taxon>
        <taxon>Mycobacteriales</taxon>
        <taxon>Corynebacteriaceae</taxon>
        <taxon>Corynebacterium</taxon>
    </lineage>
</organism>
<keyword evidence="2" id="KW-0812">Transmembrane</keyword>
<keyword evidence="5" id="KW-1185">Reference proteome</keyword>
<dbReference type="Proteomes" id="UP000318080">
    <property type="component" value="Unassembled WGS sequence"/>
</dbReference>
<dbReference type="STRING" id="1686286.GCA_900092335_02136"/>
<keyword evidence="3" id="KW-0732">Signal</keyword>
<evidence type="ECO:0000256" key="1">
    <source>
        <dbReference type="SAM" id="MobiDB-lite"/>
    </source>
</evidence>
<name>A0A540RAX7_9CORY</name>
<evidence type="ECO:0000256" key="2">
    <source>
        <dbReference type="SAM" id="Phobius"/>
    </source>
</evidence>
<evidence type="ECO:0000313" key="4">
    <source>
        <dbReference type="EMBL" id="TQE44564.1"/>
    </source>
</evidence>